<evidence type="ECO:0000256" key="1">
    <source>
        <dbReference type="SAM" id="Coils"/>
    </source>
</evidence>
<feature type="region of interest" description="Disordered" evidence="2">
    <location>
        <begin position="229"/>
        <end position="298"/>
    </location>
</feature>
<protein>
    <submittedName>
        <fullName evidence="3">Uncharacterized protein</fullName>
    </submittedName>
</protein>
<sequence>MIRRHKVDIENTEGSKVGSSTTTDESEPYVNYTRIDKHDMETTGGAPKHYSDPSPDQYDSDSDFHSDTTSERSDEPNTTEYLSNINEFGFPISEAERDIRERTPYELMGGHQQNDSTPPTSLTSGLSERRHIANMENINGFSNERMHRQTGKIYRGLEVPPLHNPNTIDGVYPNLKQSEYVNRTYPYIGQKGMDVENEPDNYGGYSEEAECQKALLKEREIWENELVKRQESERKEAEYNKTRRKQEETPKYQSFEYSDNAIPNPTNKPDDIEKEYHYTTGQPKQKGYDDEVSREDLRETTSIRASVNQKHKLTNNLRQKQIKRPPPLKDLPMFDNTNDTRQYLTSESEDVSKLPTPAPNLTPYFENRNTIYGNDRPISGYFNSKTYIDADSKNQPYFHQQMSSSLNFSAVPSELPQYPISPATEMRLPHHHHGPLRGKHRKIMQKISGLQSSHSLHNSSNTDLASYVSGESQQLKLKTTLRKEKPSRKEFNGAKPWKYHSDAVIVSEDEKKRYEGIWAANKGVYMDYEDDKDETPDAKEENNLPSVDFKKLKEEQLSSSHSGFEMGILTEKLRQAEISNKNLLKKVQLFENYQRENIELKRRNEEHSESLRRIKNQLDEVKELHQSVPVSAQYSYMAYAKESIKERNIRIRNAQQKLQIDNELLESTIHTGIKKLQNKILKHIDIERELKLTRNDSSDYKALTLKLHQNLRVVIERHGGVCHCTYEEVLEALKNPANGECDKLRETLMTDVSTLIYNLKKNKGNDD</sequence>
<evidence type="ECO:0000256" key="2">
    <source>
        <dbReference type="SAM" id="MobiDB-lite"/>
    </source>
</evidence>
<evidence type="ECO:0000313" key="4">
    <source>
        <dbReference type="Proteomes" id="UP000094801"/>
    </source>
</evidence>
<dbReference type="STRING" id="983967.A0A1E4T7W0"/>
<keyword evidence="1" id="KW-0175">Coiled coil</keyword>
<name>A0A1E4T7W0_9ASCO</name>
<organism evidence="3 4">
    <name type="scientific">[Candida] arabinofermentans NRRL YB-2248</name>
    <dbReference type="NCBI Taxonomy" id="983967"/>
    <lineage>
        <taxon>Eukaryota</taxon>
        <taxon>Fungi</taxon>
        <taxon>Dikarya</taxon>
        <taxon>Ascomycota</taxon>
        <taxon>Saccharomycotina</taxon>
        <taxon>Pichiomycetes</taxon>
        <taxon>Pichiales</taxon>
        <taxon>Pichiaceae</taxon>
        <taxon>Ogataea</taxon>
        <taxon>Ogataea/Candida clade</taxon>
    </lineage>
</organism>
<feature type="compositionally biased region" description="Basic and acidic residues" evidence="2">
    <location>
        <begin position="62"/>
        <end position="75"/>
    </location>
</feature>
<dbReference type="AlphaFoldDB" id="A0A1E4T7W0"/>
<reference evidence="4" key="1">
    <citation type="submission" date="2016-04" db="EMBL/GenBank/DDBJ databases">
        <title>Comparative genomics of biotechnologically important yeasts.</title>
        <authorList>
            <consortium name="DOE Joint Genome Institute"/>
            <person name="Riley R."/>
            <person name="Haridas S."/>
            <person name="Wolfe K.H."/>
            <person name="Lopes M.R."/>
            <person name="Hittinger C.T."/>
            <person name="Goker M."/>
            <person name="Salamov A."/>
            <person name="Wisecaver J."/>
            <person name="Long T.M."/>
            <person name="Aerts A.L."/>
            <person name="Barry K."/>
            <person name="Choi C."/>
            <person name="Clum A."/>
            <person name="Coughlan A.Y."/>
            <person name="Deshpande S."/>
            <person name="Douglass A.P."/>
            <person name="Hanson S.J."/>
            <person name="Klenk H.-P."/>
            <person name="Labutti K."/>
            <person name="Lapidus A."/>
            <person name="Lindquist E."/>
            <person name="Lipzen A."/>
            <person name="Meier-Kolthoff J.P."/>
            <person name="Ohm R.A."/>
            <person name="Otillar R.P."/>
            <person name="Pangilinan J."/>
            <person name="Peng Y."/>
            <person name="Rokas A."/>
            <person name="Rosa C.A."/>
            <person name="Scheuner C."/>
            <person name="Sibirny A.A."/>
            <person name="Slot J.C."/>
            <person name="Stielow J.B."/>
            <person name="Sun H."/>
            <person name="Kurtzman C.P."/>
            <person name="Blackwell M."/>
            <person name="Grigoriev I.V."/>
            <person name="Jeffries T.W."/>
        </authorList>
    </citation>
    <scope>NUCLEOTIDE SEQUENCE [LARGE SCALE GENOMIC DNA]</scope>
    <source>
        <strain evidence="4">NRRL YB-2248</strain>
    </source>
</reference>
<feature type="compositionally biased region" description="Polar residues" evidence="2">
    <location>
        <begin position="12"/>
        <end position="23"/>
    </location>
</feature>
<dbReference type="EMBL" id="KV453847">
    <property type="protein sequence ID" value="ODV87738.1"/>
    <property type="molecule type" value="Genomic_DNA"/>
</dbReference>
<feature type="compositionally biased region" description="Basic and acidic residues" evidence="2">
    <location>
        <begin position="286"/>
        <end position="298"/>
    </location>
</feature>
<dbReference type="Proteomes" id="UP000094801">
    <property type="component" value="Unassembled WGS sequence"/>
</dbReference>
<proteinExistence type="predicted"/>
<gene>
    <name evidence="3" type="ORF">CANARDRAFT_20468</name>
</gene>
<accession>A0A1E4T7W0</accession>
<feature type="compositionally biased region" description="Basic and acidic residues" evidence="2">
    <location>
        <begin position="268"/>
        <end position="277"/>
    </location>
</feature>
<feature type="compositionally biased region" description="Basic and acidic residues" evidence="2">
    <location>
        <begin position="229"/>
        <end position="250"/>
    </location>
</feature>
<feature type="region of interest" description="Disordered" evidence="2">
    <location>
        <begin position="1"/>
        <end position="80"/>
    </location>
</feature>
<feature type="compositionally biased region" description="Polar residues" evidence="2">
    <location>
        <begin position="251"/>
        <end position="267"/>
    </location>
</feature>
<feature type="coiled-coil region" evidence="1">
    <location>
        <begin position="566"/>
        <end position="624"/>
    </location>
</feature>
<evidence type="ECO:0000313" key="3">
    <source>
        <dbReference type="EMBL" id="ODV87738.1"/>
    </source>
</evidence>
<keyword evidence="4" id="KW-1185">Reference proteome</keyword>